<dbReference type="PANTHER" id="PTHR34406">
    <property type="entry name" value="PROTEIN YCEI"/>
    <property type="match status" value="1"/>
</dbReference>
<dbReference type="Pfam" id="PF04264">
    <property type="entry name" value="YceI"/>
    <property type="match status" value="1"/>
</dbReference>
<dbReference type="EMBL" id="JACBZS010000001">
    <property type="protein sequence ID" value="NYI69903.1"/>
    <property type="molecule type" value="Genomic_DNA"/>
</dbReference>
<feature type="transmembrane region" description="Helical" evidence="3">
    <location>
        <begin position="15"/>
        <end position="35"/>
    </location>
</feature>
<feature type="domain" description="Lipid/polyisoprenoid-binding YceI-like" evidence="4">
    <location>
        <begin position="78"/>
        <end position="244"/>
    </location>
</feature>
<dbReference type="InterPro" id="IPR036761">
    <property type="entry name" value="TTHA0802/YceI-like_sf"/>
</dbReference>
<accession>A0A7Z0IJV8</accession>
<reference evidence="5 6" key="1">
    <citation type="submission" date="2020-07" db="EMBL/GenBank/DDBJ databases">
        <title>Sequencing the genomes of 1000 actinobacteria strains.</title>
        <authorList>
            <person name="Klenk H.-P."/>
        </authorList>
    </citation>
    <scope>NUCLEOTIDE SEQUENCE [LARGE SCALE GENOMIC DNA]</scope>
    <source>
        <strain evidence="5 6">DSM 103164</strain>
    </source>
</reference>
<dbReference type="SMART" id="SM00867">
    <property type="entry name" value="YceI"/>
    <property type="match status" value="1"/>
</dbReference>
<dbReference type="PANTHER" id="PTHR34406:SF1">
    <property type="entry name" value="PROTEIN YCEI"/>
    <property type="match status" value="1"/>
</dbReference>
<keyword evidence="6" id="KW-1185">Reference proteome</keyword>
<evidence type="ECO:0000256" key="3">
    <source>
        <dbReference type="SAM" id="Phobius"/>
    </source>
</evidence>
<keyword evidence="3" id="KW-0472">Membrane</keyword>
<organism evidence="5 6">
    <name type="scientific">Naumannella cuiyingiana</name>
    <dbReference type="NCBI Taxonomy" id="1347891"/>
    <lineage>
        <taxon>Bacteria</taxon>
        <taxon>Bacillati</taxon>
        <taxon>Actinomycetota</taxon>
        <taxon>Actinomycetes</taxon>
        <taxon>Propionibacteriales</taxon>
        <taxon>Propionibacteriaceae</taxon>
        <taxon>Naumannella</taxon>
    </lineage>
</organism>
<feature type="region of interest" description="Disordered" evidence="2">
    <location>
        <begin position="43"/>
        <end position="83"/>
    </location>
</feature>
<sequence>MTDPTTPQAPRSARLRTVVIIAGIVAALAVAAAILGPRWYAESRNSAAPPPLQAPTAGPATAPPTTGPSAPGDDLAGEWRVGPGSEAGYRIEEVLNGNDVTVVGRTDSVSGTATVAGDRLTAATIEVDVASIATDSSRRDSYFRDTALRADEFPTATFEVTEPVDLPAAFVSGGSGATEVSGELTLAGQTRPATGTFELTRDGEAVAVSGTVDVDVRDYGIEPPNLGFVTVEPTGQVEFLVNLGR</sequence>
<proteinExistence type="inferred from homology"/>
<dbReference type="InterPro" id="IPR007372">
    <property type="entry name" value="Lipid/polyisoprenoid-bd_YceI"/>
</dbReference>
<keyword evidence="3" id="KW-1133">Transmembrane helix</keyword>
<comment type="similarity">
    <text evidence="1">Belongs to the UPF0312 family.</text>
</comment>
<dbReference type="Gene3D" id="2.40.128.110">
    <property type="entry name" value="Lipid/polyisoprenoid-binding, YceI-like"/>
    <property type="match status" value="1"/>
</dbReference>
<dbReference type="RefSeq" id="WP_179443920.1">
    <property type="nucleotide sequence ID" value="NZ_JACBZS010000001.1"/>
</dbReference>
<evidence type="ECO:0000313" key="5">
    <source>
        <dbReference type="EMBL" id="NYI69903.1"/>
    </source>
</evidence>
<gene>
    <name evidence="5" type="ORF">GGQ54_000463</name>
</gene>
<keyword evidence="3" id="KW-0812">Transmembrane</keyword>
<protein>
    <submittedName>
        <fullName evidence="5">Polyisoprenoid-binding protein YceI</fullName>
    </submittedName>
</protein>
<evidence type="ECO:0000256" key="2">
    <source>
        <dbReference type="SAM" id="MobiDB-lite"/>
    </source>
</evidence>
<evidence type="ECO:0000259" key="4">
    <source>
        <dbReference type="SMART" id="SM00867"/>
    </source>
</evidence>
<evidence type="ECO:0000313" key="6">
    <source>
        <dbReference type="Proteomes" id="UP000527616"/>
    </source>
</evidence>
<evidence type="ECO:0000256" key="1">
    <source>
        <dbReference type="ARBA" id="ARBA00008812"/>
    </source>
</evidence>
<name>A0A7Z0IJV8_9ACTN</name>
<dbReference type="SUPFAM" id="SSF101874">
    <property type="entry name" value="YceI-like"/>
    <property type="match status" value="1"/>
</dbReference>
<dbReference type="Proteomes" id="UP000527616">
    <property type="component" value="Unassembled WGS sequence"/>
</dbReference>
<comment type="caution">
    <text evidence="5">The sequence shown here is derived from an EMBL/GenBank/DDBJ whole genome shotgun (WGS) entry which is preliminary data.</text>
</comment>
<dbReference type="AlphaFoldDB" id="A0A7Z0IJV8"/>